<dbReference type="InParanoid" id="A0A146G3H5"/>
<evidence type="ECO:0008006" key="3">
    <source>
        <dbReference type="Google" id="ProtNLM"/>
    </source>
</evidence>
<dbReference type="PANTHER" id="PTHR30528:SF0">
    <property type="entry name" value="CYTOPLASMIC PROTEIN"/>
    <property type="match status" value="1"/>
</dbReference>
<dbReference type="OrthoDB" id="9787207at2"/>
<dbReference type="RefSeq" id="WP_075078212.1">
    <property type="nucleotide sequence ID" value="NZ_BDCO01000002.1"/>
</dbReference>
<keyword evidence="2" id="KW-1185">Reference proteome</keyword>
<sequence length="365" mass="40601">MARGLVPREVTVAEARGFVVRAGGLAAPWASVGEAIRHLGYVQMDPIDVCGKMHDLILRNRVARYRRDGLLETLYAAGEREFFEHYIPGRGVLVALPVTEYRYLARAMRARRSREGYGGMLDADQRRMARVILRRIRDEGPLGTGAFANDARSETGWGTMGTLARTTLDKLFLHGRLMVARRENFRRVFDLTERVLPREILAARAASPREEALWLVLERLRQRRLAHLSPAQRGLVGKLIQPVRVGDRILYCLREDAGLLDGALPEPGPVLLAPLDPVVYDRAVARSVWSFDYTWEVYTPAAKRVRGYYALPLLAGGEIIGHVDPRADRAAGELVASTNVADRALVLAALRPLAAFLGLAKVRVA</sequence>
<dbReference type="PANTHER" id="PTHR30528">
    <property type="entry name" value="CYTOPLASMIC PROTEIN"/>
    <property type="match status" value="1"/>
</dbReference>
<organism evidence="1 2">
    <name type="scientific">Terrimicrobium sacchariphilum</name>
    <dbReference type="NCBI Taxonomy" id="690879"/>
    <lineage>
        <taxon>Bacteria</taxon>
        <taxon>Pseudomonadati</taxon>
        <taxon>Verrucomicrobiota</taxon>
        <taxon>Terrimicrobiia</taxon>
        <taxon>Terrimicrobiales</taxon>
        <taxon>Terrimicrobiaceae</taxon>
        <taxon>Terrimicrobium</taxon>
    </lineage>
</organism>
<evidence type="ECO:0000313" key="2">
    <source>
        <dbReference type="Proteomes" id="UP000076023"/>
    </source>
</evidence>
<protein>
    <recommendedName>
        <fullName evidence="3">Winged helix DNA-binding domain-containing protein</fullName>
    </recommendedName>
</protein>
<dbReference type="Pfam" id="PF06224">
    <property type="entry name" value="AlkZ-like"/>
    <property type="match status" value="1"/>
</dbReference>
<dbReference type="AlphaFoldDB" id="A0A146G3H5"/>
<dbReference type="InterPro" id="IPR009351">
    <property type="entry name" value="AlkZ-like"/>
</dbReference>
<reference evidence="2" key="1">
    <citation type="journal article" date="2017" name="Genome Announc.">
        <title>Draft Genome Sequence of Terrimicrobium sacchariphilum NM-5T, a Facultative Anaerobic Soil Bacterium of the Class Spartobacteria.</title>
        <authorList>
            <person name="Qiu Y.L."/>
            <person name="Tourlousse D.M."/>
            <person name="Matsuura N."/>
            <person name="Ohashi A."/>
            <person name="Sekiguchi Y."/>
        </authorList>
    </citation>
    <scope>NUCLEOTIDE SEQUENCE [LARGE SCALE GENOMIC DNA]</scope>
    <source>
        <strain evidence="2">NM-5</strain>
    </source>
</reference>
<proteinExistence type="predicted"/>
<dbReference type="FunCoup" id="A0A146G3H5">
    <property type="interactions" value="3"/>
</dbReference>
<accession>A0A146G3H5</accession>
<evidence type="ECO:0000313" key="1">
    <source>
        <dbReference type="EMBL" id="GAT32375.1"/>
    </source>
</evidence>
<dbReference type="Proteomes" id="UP000076023">
    <property type="component" value="Unassembled WGS sequence"/>
</dbReference>
<comment type="caution">
    <text evidence="1">The sequence shown here is derived from an EMBL/GenBank/DDBJ whole genome shotgun (WGS) entry which is preliminary data.</text>
</comment>
<gene>
    <name evidence="1" type="ORF">TSACC_2773</name>
</gene>
<dbReference type="STRING" id="690879.TSACC_2773"/>
<name>A0A146G3H5_TERSA</name>
<dbReference type="EMBL" id="BDCO01000002">
    <property type="protein sequence ID" value="GAT32375.1"/>
    <property type="molecule type" value="Genomic_DNA"/>
</dbReference>